<dbReference type="Gene3D" id="3.40.50.720">
    <property type="entry name" value="NAD(P)-binding Rossmann-like Domain"/>
    <property type="match status" value="1"/>
</dbReference>
<dbReference type="SUPFAM" id="SSF51735">
    <property type="entry name" value="NAD(P)-binding Rossmann-fold domains"/>
    <property type="match status" value="1"/>
</dbReference>
<organism evidence="2">
    <name type="scientific">marine sediment metagenome</name>
    <dbReference type="NCBI Taxonomy" id="412755"/>
    <lineage>
        <taxon>unclassified sequences</taxon>
        <taxon>metagenomes</taxon>
        <taxon>ecological metagenomes</taxon>
    </lineage>
</organism>
<comment type="caution">
    <text evidence="2">The sequence shown here is derived from an EMBL/GenBank/DDBJ whole genome shotgun (WGS) entry which is preliminary data.</text>
</comment>
<protein>
    <recommendedName>
        <fullName evidence="1">Gfo/Idh/MocA-like oxidoreductase N-terminal domain-containing protein</fullName>
    </recommendedName>
</protein>
<dbReference type="GO" id="GO:0000166">
    <property type="term" value="F:nucleotide binding"/>
    <property type="evidence" value="ECO:0007669"/>
    <property type="project" value="InterPro"/>
</dbReference>
<name>X1LV41_9ZZZZ</name>
<dbReference type="Pfam" id="PF01408">
    <property type="entry name" value="GFO_IDH_MocA"/>
    <property type="match status" value="1"/>
</dbReference>
<reference evidence="2" key="1">
    <citation type="journal article" date="2014" name="Front. Microbiol.">
        <title>High frequency of phylogenetically diverse reductive dehalogenase-homologous genes in deep subseafloor sedimentary metagenomes.</title>
        <authorList>
            <person name="Kawai M."/>
            <person name="Futagami T."/>
            <person name="Toyoda A."/>
            <person name="Takaki Y."/>
            <person name="Nishi S."/>
            <person name="Hori S."/>
            <person name="Arai W."/>
            <person name="Tsubouchi T."/>
            <person name="Morono Y."/>
            <person name="Uchiyama I."/>
            <person name="Ito T."/>
            <person name="Fujiyama A."/>
            <person name="Inagaki F."/>
            <person name="Takami H."/>
        </authorList>
    </citation>
    <scope>NUCLEOTIDE SEQUENCE</scope>
    <source>
        <strain evidence="2">Expedition CK06-06</strain>
    </source>
</reference>
<accession>X1LV41</accession>
<feature type="non-terminal residue" evidence="2">
    <location>
        <position position="60"/>
    </location>
</feature>
<dbReference type="EMBL" id="BARV01022722">
    <property type="protein sequence ID" value="GAI23257.1"/>
    <property type="molecule type" value="Genomic_DNA"/>
</dbReference>
<dbReference type="InterPro" id="IPR000683">
    <property type="entry name" value="Gfo/Idh/MocA-like_OxRdtase_N"/>
</dbReference>
<sequence length="60" mass="6543">MAKKKAVKRKARRKTARLKVAVIGVGSMGMRHCESVRKKIPEMELVAVVDANPAQAELVG</sequence>
<evidence type="ECO:0000313" key="2">
    <source>
        <dbReference type="EMBL" id="GAI23257.1"/>
    </source>
</evidence>
<feature type="domain" description="Gfo/Idh/MocA-like oxidoreductase N-terminal" evidence="1">
    <location>
        <begin position="18"/>
        <end position="58"/>
    </location>
</feature>
<dbReference type="InterPro" id="IPR036291">
    <property type="entry name" value="NAD(P)-bd_dom_sf"/>
</dbReference>
<evidence type="ECO:0000259" key="1">
    <source>
        <dbReference type="Pfam" id="PF01408"/>
    </source>
</evidence>
<proteinExistence type="predicted"/>
<gene>
    <name evidence="2" type="ORF">S06H3_37399</name>
</gene>
<dbReference type="AlphaFoldDB" id="X1LV41"/>